<evidence type="ECO:0000313" key="8">
    <source>
        <dbReference type="EMBL" id="RFM31351.1"/>
    </source>
</evidence>
<comment type="cofactor">
    <cofactor evidence="6">
        <name>FMN</name>
        <dbReference type="ChEBI" id="CHEBI:58210"/>
    </cofactor>
    <text evidence="6">Binds 1 FMN per subunit.</text>
</comment>
<dbReference type="InterPro" id="IPR003680">
    <property type="entry name" value="Flavodoxin_fold"/>
</dbReference>
<evidence type="ECO:0000256" key="1">
    <source>
        <dbReference type="ARBA" id="ARBA00022630"/>
    </source>
</evidence>
<gene>
    <name evidence="6" type="primary">azoR</name>
    <name evidence="8" type="ORF">DXN04_29445</name>
</gene>
<keyword evidence="9" id="KW-1185">Reference proteome</keyword>
<dbReference type="PANTHER" id="PTHR43741:SF4">
    <property type="entry name" value="FMN-DEPENDENT NADH:QUINONE OXIDOREDUCTASE"/>
    <property type="match status" value="1"/>
</dbReference>
<feature type="domain" description="Flavodoxin-like fold" evidence="7">
    <location>
        <begin position="2"/>
        <end position="196"/>
    </location>
</feature>
<dbReference type="GO" id="GO:0016655">
    <property type="term" value="F:oxidoreductase activity, acting on NAD(P)H, quinone or similar compound as acceptor"/>
    <property type="evidence" value="ECO:0007669"/>
    <property type="project" value="InterPro"/>
</dbReference>
<feature type="binding site" evidence="6">
    <location>
        <begin position="96"/>
        <end position="99"/>
    </location>
    <ligand>
        <name>FMN</name>
        <dbReference type="ChEBI" id="CHEBI:58210"/>
    </ligand>
</feature>
<dbReference type="OrthoDB" id="9805013at2"/>
<dbReference type="SUPFAM" id="SSF52218">
    <property type="entry name" value="Flavoproteins"/>
    <property type="match status" value="1"/>
</dbReference>
<dbReference type="Pfam" id="PF02525">
    <property type="entry name" value="Flavodoxin_2"/>
    <property type="match status" value="1"/>
</dbReference>
<dbReference type="InterPro" id="IPR023048">
    <property type="entry name" value="NADH:quinone_OxRdtase_FMN_depd"/>
</dbReference>
<comment type="catalytic activity">
    <reaction evidence="5">
        <text>N,N-dimethyl-1,4-phenylenediamine + anthranilate + 2 NAD(+) = 2-(4-dimethylaminophenyl)diazenylbenzoate + 2 NADH + 2 H(+)</text>
        <dbReference type="Rhea" id="RHEA:55872"/>
        <dbReference type="ChEBI" id="CHEBI:15378"/>
        <dbReference type="ChEBI" id="CHEBI:15783"/>
        <dbReference type="ChEBI" id="CHEBI:16567"/>
        <dbReference type="ChEBI" id="CHEBI:57540"/>
        <dbReference type="ChEBI" id="CHEBI:57945"/>
        <dbReference type="ChEBI" id="CHEBI:71579"/>
        <dbReference type="EC" id="1.7.1.17"/>
    </reaction>
    <physiologicalReaction direction="right-to-left" evidence="5">
        <dbReference type="Rhea" id="RHEA:55874"/>
    </physiologicalReaction>
</comment>
<keyword evidence="2 6" id="KW-0288">FMN</keyword>
<dbReference type="EC" id="1.7.1.17" evidence="6"/>
<dbReference type="GO" id="GO:0009055">
    <property type="term" value="F:electron transfer activity"/>
    <property type="evidence" value="ECO:0007669"/>
    <property type="project" value="UniProtKB-UniRule"/>
</dbReference>
<feature type="binding site" evidence="6">
    <location>
        <begin position="140"/>
        <end position="143"/>
    </location>
    <ligand>
        <name>FMN</name>
        <dbReference type="ChEBI" id="CHEBI:58210"/>
    </ligand>
</feature>
<evidence type="ECO:0000256" key="4">
    <source>
        <dbReference type="ARBA" id="ARBA00023027"/>
    </source>
</evidence>
<dbReference type="PANTHER" id="PTHR43741">
    <property type="entry name" value="FMN-DEPENDENT NADH-AZOREDUCTASE 1"/>
    <property type="match status" value="1"/>
</dbReference>
<feature type="binding site" evidence="6">
    <location>
        <begin position="16"/>
        <end position="18"/>
    </location>
    <ligand>
        <name>FMN</name>
        <dbReference type="ChEBI" id="CHEBI:58210"/>
    </ligand>
</feature>
<sequence length="199" mass="21566">MMRILHLITSPRRSQSYSAQLGNAIVDKLTAAHPGSTVVVRDLAAAPFPHLEEAHIQSFFTPDENRSPEQVSAIAHSDEAIAELQAADVIVIGAPMYNFGITSNLKSWLDHIARRGKTFSYGANGPEGLIKGKKVYLAISTGGIYSEGAMKIYDYTENYMRAVLGFMGMTDVTVVRAEGLAVPGVQDTAMEKAYESITV</sequence>
<evidence type="ECO:0000256" key="6">
    <source>
        <dbReference type="HAMAP-Rule" id="MF_01216"/>
    </source>
</evidence>
<evidence type="ECO:0000256" key="2">
    <source>
        <dbReference type="ARBA" id="ARBA00022643"/>
    </source>
</evidence>
<feature type="binding site" evidence="6">
    <location>
        <position position="10"/>
    </location>
    <ligand>
        <name>FMN</name>
        <dbReference type="ChEBI" id="CHEBI:58210"/>
    </ligand>
</feature>
<proteinExistence type="inferred from homology"/>
<dbReference type="Proteomes" id="UP000261174">
    <property type="component" value="Unassembled WGS sequence"/>
</dbReference>
<evidence type="ECO:0000313" key="9">
    <source>
        <dbReference type="Proteomes" id="UP000261174"/>
    </source>
</evidence>
<dbReference type="InterPro" id="IPR050104">
    <property type="entry name" value="FMN-dep_NADH:Q_OxRdtase_AzoR1"/>
</dbReference>
<dbReference type="EMBL" id="QTJV01000015">
    <property type="protein sequence ID" value="RFM31351.1"/>
    <property type="molecule type" value="Genomic_DNA"/>
</dbReference>
<dbReference type="AlphaFoldDB" id="A0A3E1NTU0"/>
<dbReference type="Gene3D" id="3.40.50.360">
    <property type="match status" value="1"/>
</dbReference>
<accession>A0A3E1NTU0</accession>
<evidence type="ECO:0000256" key="3">
    <source>
        <dbReference type="ARBA" id="ARBA00023002"/>
    </source>
</evidence>
<protein>
    <recommendedName>
        <fullName evidence="6">FMN dependent NADH:quinone oxidoreductase</fullName>
        <ecNumber evidence="6">1.6.5.-</ecNumber>
    </recommendedName>
    <alternativeName>
        <fullName evidence="6">Azo-dye reductase</fullName>
    </alternativeName>
    <alternativeName>
        <fullName evidence="6">FMN-dependent NADH-azo compound oxidoreductase</fullName>
    </alternativeName>
    <alternativeName>
        <fullName evidence="6">FMN-dependent NADH-azoreductase</fullName>
        <ecNumber evidence="6">1.7.1.17</ecNumber>
    </alternativeName>
</protein>
<dbReference type="HAMAP" id="MF_01216">
    <property type="entry name" value="Azoreductase_type1"/>
    <property type="match status" value="1"/>
</dbReference>
<comment type="similarity">
    <text evidence="6">Belongs to the azoreductase type 1 family.</text>
</comment>
<comment type="function">
    <text evidence="6">Quinone reductase that provides resistance to thiol-specific stress caused by electrophilic quinones.</text>
</comment>
<dbReference type="GO" id="GO:0016652">
    <property type="term" value="F:oxidoreductase activity, acting on NAD(P)H as acceptor"/>
    <property type="evidence" value="ECO:0007669"/>
    <property type="project" value="UniProtKB-UniRule"/>
</dbReference>
<comment type="catalytic activity">
    <reaction evidence="6">
        <text>2 a quinone + NADH + H(+) = 2 a 1,4-benzosemiquinone + NAD(+)</text>
        <dbReference type="Rhea" id="RHEA:65952"/>
        <dbReference type="ChEBI" id="CHEBI:15378"/>
        <dbReference type="ChEBI" id="CHEBI:57540"/>
        <dbReference type="ChEBI" id="CHEBI:57945"/>
        <dbReference type="ChEBI" id="CHEBI:132124"/>
        <dbReference type="ChEBI" id="CHEBI:134225"/>
    </reaction>
</comment>
<keyword evidence="1 6" id="KW-0285">Flavoprotein</keyword>
<name>A0A3E1NTU0_9BACT</name>
<dbReference type="EC" id="1.6.5.-" evidence="6"/>
<evidence type="ECO:0000256" key="5">
    <source>
        <dbReference type="ARBA" id="ARBA00048542"/>
    </source>
</evidence>
<organism evidence="8 9">
    <name type="scientific">Chitinophaga silvisoli</name>
    <dbReference type="NCBI Taxonomy" id="2291814"/>
    <lineage>
        <taxon>Bacteria</taxon>
        <taxon>Pseudomonadati</taxon>
        <taxon>Bacteroidota</taxon>
        <taxon>Chitinophagia</taxon>
        <taxon>Chitinophagales</taxon>
        <taxon>Chitinophagaceae</taxon>
        <taxon>Chitinophaga</taxon>
    </lineage>
</organism>
<comment type="function">
    <text evidence="6">Also exhibits azoreductase activity. Catalyzes the reductive cleavage of the azo bond in aromatic azo compounds to the corresponding amines.</text>
</comment>
<dbReference type="InterPro" id="IPR029039">
    <property type="entry name" value="Flavoprotein-like_sf"/>
</dbReference>
<keyword evidence="4 6" id="KW-0520">NAD</keyword>
<keyword evidence="3 6" id="KW-0560">Oxidoreductase</keyword>
<comment type="caution">
    <text evidence="8">The sequence shown here is derived from an EMBL/GenBank/DDBJ whole genome shotgun (WGS) entry which is preliminary data.</text>
</comment>
<dbReference type="GO" id="GO:0010181">
    <property type="term" value="F:FMN binding"/>
    <property type="evidence" value="ECO:0007669"/>
    <property type="project" value="UniProtKB-UniRule"/>
</dbReference>
<comment type="subunit">
    <text evidence="6">Homodimer.</text>
</comment>
<reference evidence="8 9" key="1">
    <citation type="submission" date="2018-08" db="EMBL/GenBank/DDBJ databases">
        <title>Chitinophaga sp. K20C18050901, a novel bacterium isolated from forest soil.</title>
        <authorList>
            <person name="Wang C."/>
        </authorList>
    </citation>
    <scope>NUCLEOTIDE SEQUENCE [LARGE SCALE GENOMIC DNA]</scope>
    <source>
        <strain evidence="8 9">K20C18050901</strain>
    </source>
</reference>
<evidence type="ECO:0000259" key="7">
    <source>
        <dbReference type="Pfam" id="PF02525"/>
    </source>
</evidence>